<protein>
    <submittedName>
        <fullName evidence="1">Uncharacterized protein</fullName>
    </submittedName>
</protein>
<name>A0ABU0S683_9HYPH</name>
<evidence type="ECO:0000313" key="2">
    <source>
        <dbReference type="Proteomes" id="UP001237780"/>
    </source>
</evidence>
<organism evidence="1 2">
    <name type="scientific">Phyllobacterium ifriqiyense</name>
    <dbReference type="NCBI Taxonomy" id="314238"/>
    <lineage>
        <taxon>Bacteria</taxon>
        <taxon>Pseudomonadati</taxon>
        <taxon>Pseudomonadota</taxon>
        <taxon>Alphaproteobacteria</taxon>
        <taxon>Hyphomicrobiales</taxon>
        <taxon>Phyllobacteriaceae</taxon>
        <taxon>Phyllobacterium</taxon>
    </lineage>
</organism>
<evidence type="ECO:0000313" key="1">
    <source>
        <dbReference type="EMBL" id="MDQ0996274.1"/>
    </source>
</evidence>
<reference evidence="1 2" key="1">
    <citation type="submission" date="2023-07" db="EMBL/GenBank/DDBJ databases">
        <title>Comparative genomics of wheat-associated soil bacteria to identify genetic determinants of phenazine resistance.</title>
        <authorList>
            <person name="Mouncey N."/>
        </authorList>
    </citation>
    <scope>NUCLEOTIDE SEQUENCE [LARGE SCALE GENOMIC DNA]</scope>
    <source>
        <strain evidence="1 2">W4I11</strain>
    </source>
</reference>
<dbReference type="EMBL" id="JAUSZT010000002">
    <property type="protein sequence ID" value="MDQ0996274.1"/>
    <property type="molecule type" value="Genomic_DNA"/>
</dbReference>
<gene>
    <name evidence="1" type="ORF">QFZ34_001451</name>
</gene>
<keyword evidence="2" id="KW-1185">Reference proteome</keyword>
<accession>A0ABU0S683</accession>
<dbReference type="RefSeq" id="WP_307278580.1">
    <property type="nucleotide sequence ID" value="NZ_JAUSZT010000002.1"/>
</dbReference>
<dbReference type="Proteomes" id="UP001237780">
    <property type="component" value="Unassembled WGS sequence"/>
</dbReference>
<comment type="caution">
    <text evidence="1">The sequence shown here is derived from an EMBL/GenBank/DDBJ whole genome shotgun (WGS) entry which is preliminary data.</text>
</comment>
<sequence length="68" mass="7249">MTKEVTLTRRDLVIGIAALTTAARKAGFDSWIDVDTGFRCCVVPDALPSYRQSPGAGLGPTARTRALL</sequence>
<proteinExistence type="predicted"/>